<proteinExistence type="predicted"/>
<dbReference type="AlphaFoldDB" id="A0A2T6B933"/>
<sequence length="113" mass="11951">MAEKTNIERILAPLCAGTVPPGSKTGQSLIRDALLIDPERTADLVRPIDRSALREGMRGLGLPEKQVADLLRQADPGVGPVADPFAGSDAGGMTPFEDPGAQMRRGPVPPWAR</sequence>
<dbReference type="RefSeq" id="WP_108127980.1">
    <property type="nucleotide sequence ID" value="NZ_QBKP01000002.1"/>
</dbReference>
<accession>A0A2T6B933</accession>
<evidence type="ECO:0000313" key="2">
    <source>
        <dbReference type="EMBL" id="PTX52563.1"/>
    </source>
</evidence>
<gene>
    <name evidence="2" type="ORF">C8N34_102343</name>
</gene>
<name>A0A2T6B933_9RHOB</name>
<evidence type="ECO:0000256" key="1">
    <source>
        <dbReference type="SAM" id="MobiDB-lite"/>
    </source>
</evidence>
<dbReference type="EMBL" id="QBKP01000002">
    <property type="protein sequence ID" value="PTX52563.1"/>
    <property type="molecule type" value="Genomic_DNA"/>
</dbReference>
<evidence type="ECO:0000313" key="3">
    <source>
        <dbReference type="Proteomes" id="UP000244224"/>
    </source>
</evidence>
<feature type="region of interest" description="Disordered" evidence="1">
    <location>
        <begin position="75"/>
        <end position="113"/>
    </location>
</feature>
<protein>
    <submittedName>
        <fullName evidence="2">Uncharacterized protein</fullName>
    </submittedName>
</protein>
<reference evidence="2 3" key="1">
    <citation type="submission" date="2018-04" db="EMBL/GenBank/DDBJ databases">
        <title>Genomic Encyclopedia of Archaeal and Bacterial Type Strains, Phase II (KMG-II): from individual species to whole genera.</title>
        <authorList>
            <person name="Goeker M."/>
        </authorList>
    </citation>
    <scope>NUCLEOTIDE SEQUENCE [LARGE SCALE GENOMIC DNA]</scope>
    <source>
        <strain evidence="2 3">DSM 21823</strain>
    </source>
</reference>
<keyword evidence="3" id="KW-1185">Reference proteome</keyword>
<organism evidence="2 3">
    <name type="scientific">Gemmobacter caeni</name>
    <dbReference type="NCBI Taxonomy" id="589035"/>
    <lineage>
        <taxon>Bacteria</taxon>
        <taxon>Pseudomonadati</taxon>
        <taxon>Pseudomonadota</taxon>
        <taxon>Alphaproteobacteria</taxon>
        <taxon>Rhodobacterales</taxon>
        <taxon>Paracoccaceae</taxon>
        <taxon>Gemmobacter</taxon>
    </lineage>
</organism>
<dbReference type="Proteomes" id="UP000244224">
    <property type="component" value="Unassembled WGS sequence"/>
</dbReference>
<comment type="caution">
    <text evidence="2">The sequence shown here is derived from an EMBL/GenBank/DDBJ whole genome shotgun (WGS) entry which is preliminary data.</text>
</comment>